<proteinExistence type="inferred from homology"/>
<dbReference type="GO" id="GO:0016791">
    <property type="term" value="F:phosphatase activity"/>
    <property type="evidence" value="ECO:0007669"/>
    <property type="project" value="InterPro"/>
</dbReference>
<evidence type="ECO:0000256" key="5">
    <source>
        <dbReference type="ARBA" id="ARBA00022801"/>
    </source>
</evidence>
<keyword evidence="5" id="KW-0378">Hydrolase</keyword>
<dbReference type="AlphaFoldDB" id="A0A1G6A000"/>
<organism evidence="8 9">
    <name type="scientific">Desulfonatronum thiosulfatophilum</name>
    <dbReference type="NCBI Taxonomy" id="617002"/>
    <lineage>
        <taxon>Bacteria</taxon>
        <taxon>Pseudomonadati</taxon>
        <taxon>Thermodesulfobacteriota</taxon>
        <taxon>Desulfovibrionia</taxon>
        <taxon>Desulfovibrionales</taxon>
        <taxon>Desulfonatronaceae</taxon>
        <taxon>Desulfonatronum</taxon>
    </lineage>
</organism>
<evidence type="ECO:0000256" key="3">
    <source>
        <dbReference type="ARBA" id="ARBA00022490"/>
    </source>
</evidence>
<keyword evidence="4" id="KW-0479">Metal-binding</keyword>
<accession>A0A1G6A000</accession>
<dbReference type="PANTHER" id="PTHR42891">
    <property type="entry name" value="D-GLYCERO-BETA-D-MANNO-HEPTOSE-1,7-BISPHOSPHATE 7-PHOSPHATASE"/>
    <property type="match status" value="1"/>
</dbReference>
<dbReference type="Pfam" id="PF13242">
    <property type="entry name" value="Hydrolase_like"/>
    <property type="match status" value="1"/>
</dbReference>
<evidence type="ECO:0000313" key="9">
    <source>
        <dbReference type="Proteomes" id="UP000198771"/>
    </source>
</evidence>
<keyword evidence="6" id="KW-0119">Carbohydrate metabolism</keyword>
<dbReference type="InterPro" id="IPR006543">
    <property type="entry name" value="Histidinol-phos"/>
</dbReference>
<comment type="similarity">
    <text evidence="2">Belongs to the GmhB family.</text>
</comment>
<gene>
    <name evidence="8" type="ORF">SAMN05660653_00006</name>
</gene>
<evidence type="ECO:0000313" key="8">
    <source>
        <dbReference type="EMBL" id="SDB01725.1"/>
    </source>
</evidence>
<evidence type="ECO:0000256" key="6">
    <source>
        <dbReference type="ARBA" id="ARBA00023277"/>
    </source>
</evidence>
<dbReference type="InterPro" id="IPR023214">
    <property type="entry name" value="HAD_sf"/>
</dbReference>
<dbReference type="EMBL" id="FMXO01000001">
    <property type="protein sequence ID" value="SDB01725.1"/>
    <property type="molecule type" value="Genomic_DNA"/>
</dbReference>
<keyword evidence="9" id="KW-1185">Reference proteome</keyword>
<dbReference type="InterPro" id="IPR004446">
    <property type="entry name" value="Heptose_bisP_phosphatase"/>
</dbReference>
<sequence>MIKNPMNILLDRDGTVIEECHYLCDPEHVRLTPGAGAALRSLVKAGHRLFLVTNQSGIGRGYFSREQYDAVQERIGEVLRDFDVEFTDTVLCPHAPQDDCQCRKPLPGLWEQLRDKYDLLPETSMMIGDKHADICFARAGNLAAAVLVLSGYGLKTAQDLDLVVPSGRILDLRPPVNPNHPDIVAPDLAAAAAWILGE</sequence>
<dbReference type="NCBIfam" id="TIGR01656">
    <property type="entry name" value="Histidinol-ppas"/>
    <property type="match status" value="1"/>
</dbReference>
<dbReference type="SUPFAM" id="SSF56784">
    <property type="entry name" value="HAD-like"/>
    <property type="match status" value="1"/>
</dbReference>
<dbReference type="Gene3D" id="3.40.50.1000">
    <property type="entry name" value="HAD superfamily/HAD-like"/>
    <property type="match status" value="1"/>
</dbReference>
<reference evidence="8 9" key="1">
    <citation type="submission" date="2016-10" db="EMBL/GenBank/DDBJ databases">
        <authorList>
            <person name="de Groot N.N."/>
        </authorList>
    </citation>
    <scope>NUCLEOTIDE SEQUENCE [LARGE SCALE GENOMIC DNA]</scope>
    <source>
        <strain evidence="8 9">ASO4-2</strain>
    </source>
</reference>
<evidence type="ECO:0000256" key="7">
    <source>
        <dbReference type="ARBA" id="ARBA00031828"/>
    </source>
</evidence>
<dbReference type="NCBIfam" id="TIGR01662">
    <property type="entry name" value="HAD-SF-IIIA"/>
    <property type="match status" value="1"/>
</dbReference>
<dbReference type="RefSeq" id="WP_244148595.1">
    <property type="nucleotide sequence ID" value="NZ_FMXO01000001.1"/>
</dbReference>
<dbReference type="PANTHER" id="PTHR42891:SF1">
    <property type="entry name" value="D-GLYCERO-BETA-D-MANNO-HEPTOSE-1,7-BISPHOSPHATE 7-PHOSPHATASE"/>
    <property type="match status" value="1"/>
</dbReference>
<name>A0A1G6A000_9BACT</name>
<dbReference type="STRING" id="617002.SAMN05660653_00006"/>
<keyword evidence="3" id="KW-0963">Cytoplasm</keyword>
<evidence type="ECO:0000256" key="4">
    <source>
        <dbReference type="ARBA" id="ARBA00022723"/>
    </source>
</evidence>
<dbReference type="InterPro" id="IPR006549">
    <property type="entry name" value="HAD-SF_hydro_IIIA"/>
</dbReference>
<protein>
    <recommendedName>
        <fullName evidence="7">D,D-heptose 1,7-bisphosphate phosphatase</fullName>
    </recommendedName>
</protein>
<dbReference type="InterPro" id="IPR036412">
    <property type="entry name" value="HAD-like_sf"/>
</dbReference>
<dbReference type="GO" id="GO:0005975">
    <property type="term" value="P:carbohydrate metabolic process"/>
    <property type="evidence" value="ECO:0007669"/>
    <property type="project" value="InterPro"/>
</dbReference>
<evidence type="ECO:0000256" key="1">
    <source>
        <dbReference type="ARBA" id="ARBA00004496"/>
    </source>
</evidence>
<dbReference type="GO" id="GO:0046872">
    <property type="term" value="F:metal ion binding"/>
    <property type="evidence" value="ECO:0007669"/>
    <property type="project" value="UniProtKB-KW"/>
</dbReference>
<evidence type="ECO:0000256" key="2">
    <source>
        <dbReference type="ARBA" id="ARBA00005628"/>
    </source>
</evidence>
<dbReference type="Proteomes" id="UP000198771">
    <property type="component" value="Unassembled WGS sequence"/>
</dbReference>
<comment type="subcellular location">
    <subcellularLocation>
        <location evidence="1">Cytoplasm</location>
    </subcellularLocation>
</comment>
<dbReference type="GO" id="GO:0005737">
    <property type="term" value="C:cytoplasm"/>
    <property type="evidence" value="ECO:0007669"/>
    <property type="project" value="UniProtKB-SubCell"/>
</dbReference>